<dbReference type="InterPro" id="IPR005859">
    <property type="entry name" value="CysK"/>
</dbReference>
<name>A0ABQ6PF02_9GAMM</name>
<dbReference type="InterPro" id="IPR036052">
    <property type="entry name" value="TrpB-like_PALP_sf"/>
</dbReference>
<proteinExistence type="predicted"/>
<dbReference type="Gene3D" id="3.40.50.1100">
    <property type="match status" value="2"/>
</dbReference>
<dbReference type="SUPFAM" id="SSF53686">
    <property type="entry name" value="Tryptophan synthase beta subunit-like PLP-dependent enzymes"/>
    <property type="match status" value="1"/>
</dbReference>
<evidence type="ECO:0000313" key="7">
    <source>
        <dbReference type="EMBL" id="GMN89344.1"/>
    </source>
</evidence>
<feature type="domain" description="Tryptophan synthase beta chain-like PALP" evidence="6">
    <location>
        <begin position="12"/>
        <end position="297"/>
    </location>
</feature>
<evidence type="ECO:0000256" key="4">
    <source>
        <dbReference type="ARBA" id="ARBA00022898"/>
    </source>
</evidence>
<comment type="catalytic activity">
    <reaction evidence="5">
        <text>O-acetyl-L-serine + hydrogen sulfide = L-cysteine + acetate</text>
        <dbReference type="Rhea" id="RHEA:14829"/>
        <dbReference type="ChEBI" id="CHEBI:29919"/>
        <dbReference type="ChEBI" id="CHEBI:30089"/>
        <dbReference type="ChEBI" id="CHEBI:35235"/>
        <dbReference type="ChEBI" id="CHEBI:58340"/>
        <dbReference type="EC" id="2.5.1.47"/>
    </reaction>
</comment>
<evidence type="ECO:0000259" key="6">
    <source>
        <dbReference type="Pfam" id="PF00291"/>
    </source>
</evidence>
<reference evidence="7 8" key="1">
    <citation type="journal article" date="2024" name="Dis. Aquat. Organ.">
        <title>Francisella sciaenopsi sp. nov. isolated from diseased red drum Sciaenops ocellatus in Florida, USA.</title>
        <authorList>
            <person name="Kawahara M."/>
            <person name="Cody T.T."/>
            <person name="Yanong R.P.E."/>
            <person name="Henderson E."/>
            <person name="Yazdi Z."/>
            <person name="Soto E."/>
        </authorList>
    </citation>
    <scope>NUCLEOTIDE SEQUENCE [LARGE SCALE GENOMIC DNA]</scope>
    <source>
        <strain evidence="7 8">R22-20-7</strain>
    </source>
</reference>
<comment type="caution">
    <text evidence="7">The sequence shown here is derived from an EMBL/GenBank/DDBJ whole genome shotgun (WGS) entry which is preliminary data.</text>
</comment>
<sequence length="313" mass="33182">MDMNICNNFAETIGNTPLLRLHKIEKLFGLKVNLVAKLEFFNPLSSVKDRVALNLIENAEKAGDIKPGITTLIEPTSGNTGIGLSFIAAAKGYDLTITMPETVSIERRKLIQHFGAKLILTPAAEGMAGAIAKANDLLKELKDSVILGQFTNPANPEAHRNSTALEIWQDTDGRVDILVAGVGTGGTITGVAEVLKHKKSSFKAVAVEPVSSPVLSGGKSGPHKIQGIGAGFVPEILNTSIIDDIVTVSDEDALEYARLVAREEGVPAGISSGAALKAAIEIAQRTENENKLIVVIFASSAERYLSTALFTED</sequence>
<evidence type="ECO:0000256" key="3">
    <source>
        <dbReference type="ARBA" id="ARBA00012681"/>
    </source>
</evidence>
<accession>A0ABQ6PF02</accession>
<dbReference type="PANTHER" id="PTHR10314">
    <property type="entry name" value="CYSTATHIONINE BETA-SYNTHASE"/>
    <property type="match status" value="1"/>
</dbReference>
<evidence type="ECO:0000256" key="1">
    <source>
        <dbReference type="ARBA" id="ARBA00001933"/>
    </source>
</evidence>
<dbReference type="InterPro" id="IPR005856">
    <property type="entry name" value="Cys_synth"/>
</dbReference>
<protein>
    <recommendedName>
        <fullName evidence="3">cysteine synthase</fullName>
        <ecNumber evidence="3">2.5.1.47</ecNumber>
    </recommendedName>
</protein>
<keyword evidence="8" id="KW-1185">Reference proteome</keyword>
<organism evidence="7 8">
    <name type="scientific">Francisella sciaenopsi</name>
    <dbReference type="NCBI Taxonomy" id="3055034"/>
    <lineage>
        <taxon>Bacteria</taxon>
        <taxon>Pseudomonadati</taxon>
        <taxon>Pseudomonadota</taxon>
        <taxon>Gammaproteobacteria</taxon>
        <taxon>Thiotrichales</taxon>
        <taxon>Francisellaceae</taxon>
        <taxon>Francisella</taxon>
    </lineage>
</organism>
<dbReference type="NCBIfam" id="TIGR01139">
    <property type="entry name" value="cysK"/>
    <property type="match status" value="1"/>
</dbReference>
<gene>
    <name evidence="7" type="primary">cysK</name>
    <name evidence="7" type="ORF">fsci_08300</name>
</gene>
<comment type="cofactor">
    <cofactor evidence="1">
        <name>pyridoxal 5'-phosphate</name>
        <dbReference type="ChEBI" id="CHEBI:597326"/>
    </cofactor>
</comment>
<dbReference type="InterPro" id="IPR050214">
    <property type="entry name" value="Cys_Synth/Cystath_Beta-Synth"/>
</dbReference>
<dbReference type="EC" id="2.5.1.47" evidence="3"/>
<keyword evidence="4" id="KW-0663">Pyridoxal phosphate</keyword>
<dbReference type="Pfam" id="PF00291">
    <property type="entry name" value="PALP"/>
    <property type="match status" value="1"/>
</dbReference>
<dbReference type="NCBIfam" id="TIGR01136">
    <property type="entry name" value="cysKM"/>
    <property type="match status" value="1"/>
</dbReference>
<dbReference type="CDD" id="cd01561">
    <property type="entry name" value="CBS_like"/>
    <property type="match status" value="1"/>
</dbReference>
<evidence type="ECO:0000256" key="2">
    <source>
        <dbReference type="ARBA" id="ARBA00004962"/>
    </source>
</evidence>
<dbReference type="InterPro" id="IPR001926">
    <property type="entry name" value="TrpB-like_PALP"/>
</dbReference>
<evidence type="ECO:0000256" key="5">
    <source>
        <dbReference type="ARBA" id="ARBA00047931"/>
    </source>
</evidence>
<evidence type="ECO:0000313" key="8">
    <source>
        <dbReference type="Proteomes" id="UP001628164"/>
    </source>
</evidence>
<dbReference type="EMBL" id="BTHG01000003">
    <property type="protein sequence ID" value="GMN89344.1"/>
    <property type="molecule type" value="Genomic_DNA"/>
</dbReference>
<dbReference type="Proteomes" id="UP001628164">
    <property type="component" value="Unassembled WGS sequence"/>
</dbReference>
<comment type="pathway">
    <text evidence="2">Amino-acid biosynthesis; L-cysteine biosynthesis; L-cysteine from L-serine: step 2/2.</text>
</comment>